<organism evidence="1 2">
    <name type="scientific">Eumeta variegata</name>
    <name type="common">Bagworm moth</name>
    <name type="synonym">Eumeta japonica</name>
    <dbReference type="NCBI Taxonomy" id="151549"/>
    <lineage>
        <taxon>Eukaryota</taxon>
        <taxon>Metazoa</taxon>
        <taxon>Ecdysozoa</taxon>
        <taxon>Arthropoda</taxon>
        <taxon>Hexapoda</taxon>
        <taxon>Insecta</taxon>
        <taxon>Pterygota</taxon>
        <taxon>Neoptera</taxon>
        <taxon>Endopterygota</taxon>
        <taxon>Lepidoptera</taxon>
        <taxon>Glossata</taxon>
        <taxon>Ditrysia</taxon>
        <taxon>Tineoidea</taxon>
        <taxon>Psychidae</taxon>
        <taxon>Oiketicinae</taxon>
        <taxon>Eumeta</taxon>
    </lineage>
</organism>
<proteinExistence type="predicted"/>
<keyword evidence="2" id="KW-1185">Reference proteome</keyword>
<comment type="caution">
    <text evidence="1">The sequence shown here is derived from an EMBL/GenBank/DDBJ whole genome shotgun (WGS) entry which is preliminary data.</text>
</comment>
<reference evidence="1 2" key="1">
    <citation type="journal article" date="2019" name="Commun. Biol.">
        <title>The bagworm genome reveals a unique fibroin gene that provides high tensile strength.</title>
        <authorList>
            <person name="Kono N."/>
            <person name="Nakamura H."/>
            <person name="Ohtoshi R."/>
            <person name="Tomita M."/>
            <person name="Numata K."/>
            <person name="Arakawa K."/>
        </authorList>
    </citation>
    <scope>NUCLEOTIDE SEQUENCE [LARGE SCALE GENOMIC DNA]</scope>
</reference>
<evidence type="ECO:0000313" key="2">
    <source>
        <dbReference type="Proteomes" id="UP000299102"/>
    </source>
</evidence>
<protein>
    <submittedName>
        <fullName evidence="1">Uncharacterized protein</fullName>
    </submittedName>
</protein>
<name>A0A4C1WPC8_EUMVA</name>
<dbReference type="Proteomes" id="UP000299102">
    <property type="component" value="Unassembled WGS sequence"/>
</dbReference>
<dbReference type="AlphaFoldDB" id="A0A4C1WPC8"/>
<gene>
    <name evidence="1" type="ORF">EVAR_39017_1</name>
</gene>
<dbReference type="EMBL" id="BGZK01000611">
    <property type="protein sequence ID" value="GBP52853.1"/>
    <property type="molecule type" value="Genomic_DNA"/>
</dbReference>
<dbReference type="OrthoDB" id="415822at2759"/>
<evidence type="ECO:0000313" key="1">
    <source>
        <dbReference type="EMBL" id="GBP52853.1"/>
    </source>
</evidence>
<accession>A0A4C1WPC8</accession>
<sequence length="109" mass="12617">MSEAYVTGSYIIVSGARINIEKTMKYLDHLLDSWWQFELHFQGQVPKLMKTAAVFLGELYPNSMARMRRVATIHRRDDLDDSLRSPSMGRYHEDKNRCSSVKVAYSDGK</sequence>